<organism evidence="3">
    <name type="scientific">candidate division WOR-3 bacterium</name>
    <dbReference type="NCBI Taxonomy" id="2052148"/>
    <lineage>
        <taxon>Bacteria</taxon>
        <taxon>Bacteria division WOR-3</taxon>
    </lineage>
</organism>
<dbReference type="PANTHER" id="PTHR47245">
    <property type="entry name" value="PEPTIDYLPROLYL ISOMERASE"/>
    <property type="match status" value="1"/>
</dbReference>
<gene>
    <name evidence="3" type="ORF">ENW73_09005</name>
</gene>
<dbReference type="GO" id="GO:0003755">
    <property type="term" value="F:peptidyl-prolyl cis-trans isomerase activity"/>
    <property type="evidence" value="ECO:0007669"/>
    <property type="project" value="UniProtKB-KW"/>
</dbReference>
<dbReference type="PROSITE" id="PS50198">
    <property type="entry name" value="PPIC_PPIASE_2"/>
    <property type="match status" value="1"/>
</dbReference>
<dbReference type="InterPro" id="IPR000297">
    <property type="entry name" value="PPIase_PpiC"/>
</dbReference>
<evidence type="ECO:0000256" key="1">
    <source>
        <dbReference type="PROSITE-ProRule" id="PRU00278"/>
    </source>
</evidence>
<dbReference type="Pfam" id="PF13145">
    <property type="entry name" value="Rotamase_2"/>
    <property type="match status" value="1"/>
</dbReference>
<comment type="caution">
    <text evidence="3">The sequence shown here is derived from an EMBL/GenBank/DDBJ whole genome shotgun (WGS) entry which is preliminary data.</text>
</comment>
<evidence type="ECO:0000259" key="2">
    <source>
        <dbReference type="PROSITE" id="PS50198"/>
    </source>
</evidence>
<dbReference type="PANTHER" id="PTHR47245:SF2">
    <property type="entry name" value="PEPTIDYL-PROLYL CIS-TRANS ISOMERASE HP_0175-RELATED"/>
    <property type="match status" value="1"/>
</dbReference>
<keyword evidence="1" id="KW-0413">Isomerase</keyword>
<name>A0A7C6EBJ6_UNCW3</name>
<proteinExistence type="predicted"/>
<dbReference type="EMBL" id="DTLI01000215">
    <property type="protein sequence ID" value="HHS52974.1"/>
    <property type="molecule type" value="Genomic_DNA"/>
</dbReference>
<dbReference type="PROSITE" id="PS51257">
    <property type="entry name" value="PROKAR_LIPOPROTEIN"/>
    <property type="match status" value="1"/>
</dbReference>
<reference evidence="3" key="1">
    <citation type="journal article" date="2020" name="mSystems">
        <title>Genome- and Community-Level Interaction Insights into Carbon Utilization and Element Cycling Functions of Hydrothermarchaeota in Hydrothermal Sediment.</title>
        <authorList>
            <person name="Zhou Z."/>
            <person name="Liu Y."/>
            <person name="Xu W."/>
            <person name="Pan J."/>
            <person name="Luo Z.H."/>
            <person name="Li M."/>
        </authorList>
    </citation>
    <scope>NUCLEOTIDE SEQUENCE [LARGE SCALE GENOMIC DNA]</scope>
    <source>
        <strain evidence="3">SpSt-876</strain>
    </source>
</reference>
<dbReference type="InterPro" id="IPR050245">
    <property type="entry name" value="PrsA_foldase"/>
</dbReference>
<keyword evidence="1" id="KW-0697">Rotamase</keyword>
<dbReference type="AlphaFoldDB" id="A0A7C6EBJ6"/>
<dbReference type="InterPro" id="IPR046357">
    <property type="entry name" value="PPIase_dom_sf"/>
</dbReference>
<dbReference type="Gene3D" id="3.10.50.40">
    <property type="match status" value="1"/>
</dbReference>
<sequence>MKTNKNLSLLVSIFLTLAILLLSCEEKKTSSSRHSPIIARVGTTKLTKAELLAQLPEELNVTPENLPFILDKWINSELLYQEAERLGLTKDEKLKVQAKQLAKEFFVNALLKKEAAKIKVPTSELLAYFNQHKEDFLSEVKIRRIVLGSQELAERTLAELKSGADFVKLAKERSIEPTSERGEVSRFFARGITGVTDPSLEEAIFALKPGQFSDVLETSEGYQIIQLVEKRKVKKDISFSEVADYIESILTYKMSRTRIDSIINDLRQKGKYETFPNAFFSTK</sequence>
<evidence type="ECO:0000313" key="3">
    <source>
        <dbReference type="EMBL" id="HHS52974.1"/>
    </source>
</evidence>
<accession>A0A7C6EBJ6</accession>
<dbReference type="SUPFAM" id="SSF54534">
    <property type="entry name" value="FKBP-like"/>
    <property type="match status" value="1"/>
</dbReference>
<protein>
    <recommendedName>
        <fullName evidence="2">PpiC domain-containing protein</fullName>
    </recommendedName>
</protein>
<feature type="domain" description="PpiC" evidence="2">
    <location>
        <begin position="137"/>
        <end position="229"/>
    </location>
</feature>